<dbReference type="PANTHER" id="PTHR34072">
    <property type="entry name" value="ENZYMATIC POLYPROTEIN-RELATED"/>
    <property type="match status" value="1"/>
</dbReference>
<feature type="region of interest" description="Disordered" evidence="7">
    <location>
        <begin position="163"/>
        <end position="189"/>
    </location>
</feature>
<dbReference type="InterPro" id="IPR041373">
    <property type="entry name" value="RT_RNaseH"/>
</dbReference>
<comment type="caution">
    <text evidence="10">The sequence shown here is derived from an EMBL/GenBank/DDBJ whole genome shotgun (WGS) entry which is preliminary data.</text>
</comment>
<gene>
    <name evidence="10" type="ORF">Tci_028187</name>
</gene>
<keyword evidence="1" id="KW-0808">Transferase</keyword>
<dbReference type="SUPFAM" id="SSF56672">
    <property type="entry name" value="DNA/RNA polymerases"/>
    <property type="match status" value="1"/>
</dbReference>
<keyword evidence="3" id="KW-0540">Nuclease</keyword>
<evidence type="ECO:0000256" key="3">
    <source>
        <dbReference type="ARBA" id="ARBA00022722"/>
    </source>
</evidence>
<dbReference type="PANTHER" id="PTHR34072:SF52">
    <property type="entry name" value="RIBONUCLEASE H"/>
    <property type="match status" value="1"/>
</dbReference>
<evidence type="ECO:0000256" key="6">
    <source>
        <dbReference type="ARBA" id="ARBA00022918"/>
    </source>
</evidence>
<dbReference type="GO" id="GO:0004519">
    <property type="term" value="F:endonuclease activity"/>
    <property type="evidence" value="ECO:0007669"/>
    <property type="project" value="UniProtKB-KW"/>
</dbReference>
<keyword evidence="4" id="KW-0255">Endonuclease</keyword>
<dbReference type="Pfam" id="PF03732">
    <property type="entry name" value="Retrotrans_gag"/>
    <property type="match status" value="1"/>
</dbReference>
<dbReference type="EMBL" id="BKCJ010003624">
    <property type="protein sequence ID" value="GEU56209.1"/>
    <property type="molecule type" value="Genomic_DNA"/>
</dbReference>
<dbReference type="GO" id="GO:0016787">
    <property type="term" value="F:hydrolase activity"/>
    <property type="evidence" value="ECO:0007669"/>
    <property type="project" value="UniProtKB-KW"/>
</dbReference>
<name>A0A6L2L4Q8_TANCI</name>
<dbReference type="CDD" id="cd09274">
    <property type="entry name" value="RNase_HI_RT_Ty3"/>
    <property type="match status" value="1"/>
</dbReference>
<keyword evidence="2" id="KW-0548">Nucleotidyltransferase</keyword>
<dbReference type="InterPro" id="IPR005162">
    <property type="entry name" value="Retrotrans_gag_dom"/>
</dbReference>
<evidence type="ECO:0000259" key="8">
    <source>
        <dbReference type="Pfam" id="PF03732"/>
    </source>
</evidence>
<evidence type="ECO:0000256" key="5">
    <source>
        <dbReference type="ARBA" id="ARBA00022801"/>
    </source>
</evidence>
<evidence type="ECO:0000256" key="4">
    <source>
        <dbReference type="ARBA" id="ARBA00022759"/>
    </source>
</evidence>
<dbReference type="GO" id="GO:0003964">
    <property type="term" value="F:RNA-directed DNA polymerase activity"/>
    <property type="evidence" value="ECO:0007669"/>
    <property type="project" value="UniProtKB-KW"/>
</dbReference>
<dbReference type="AlphaFoldDB" id="A0A6L2L4Q8"/>
<reference evidence="10" key="1">
    <citation type="journal article" date="2019" name="Sci. Rep.">
        <title>Draft genome of Tanacetum cinerariifolium, the natural source of mosquito coil.</title>
        <authorList>
            <person name="Yamashiro T."/>
            <person name="Shiraishi A."/>
            <person name="Satake H."/>
            <person name="Nakayama K."/>
        </authorList>
    </citation>
    <scope>NUCLEOTIDE SEQUENCE</scope>
</reference>
<dbReference type="InterPro" id="IPR043502">
    <property type="entry name" value="DNA/RNA_pol_sf"/>
</dbReference>
<keyword evidence="5" id="KW-0378">Hydrolase</keyword>
<feature type="domain" description="Retrotransposon gag" evidence="8">
    <location>
        <begin position="73"/>
        <end position="147"/>
    </location>
</feature>
<evidence type="ECO:0000256" key="2">
    <source>
        <dbReference type="ARBA" id="ARBA00022695"/>
    </source>
</evidence>
<evidence type="ECO:0000256" key="7">
    <source>
        <dbReference type="SAM" id="MobiDB-lite"/>
    </source>
</evidence>
<protein>
    <submittedName>
        <fullName evidence="10">Putative reverse transcriptase domain-containing protein</fullName>
    </submittedName>
</protein>
<proteinExistence type="predicted"/>
<evidence type="ECO:0000313" key="10">
    <source>
        <dbReference type="EMBL" id="GEU56209.1"/>
    </source>
</evidence>
<evidence type="ECO:0000259" key="9">
    <source>
        <dbReference type="Pfam" id="PF17917"/>
    </source>
</evidence>
<feature type="domain" description="Reverse transcriptase RNase H-like" evidence="9">
    <location>
        <begin position="279"/>
        <end position="360"/>
    </location>
</feature>
<accession>A0A6L2L4Q8</accession>
<evidence type="ECO:0000256" key="1">
    <source>
        <dbReference type="ARBA" id="ARBA00022679"/>
    </source>
</evidence>
<sequence length="424" mass="49713">MKKIEYNEFDEEVESPKLVSYVLHYPRYADQLLHQEVEGWVDERVEEVEELDNQQVELVDELLIKIVKETRGREVRVGMTWEDFKALMREVFCPKNKMQKLEIEFWCHAMVKAGHAMYNDRFHELARQVPHLVTPENKRVERYIYGLALQIRAMVAATLNRAPGQGGNRPNQAMAIEGGQGRGNNGERTEEKVRHLMILRAKRQKLKDIVVVRNFSMVFPVDLSGLPPPREIKFHIDLIPKQCRSQNLPTAWHPLKWRSCRAKSENSRTRVLFCQVHRHGEHRYYLGKVIAYASRQLKIHEKNYTTYDLELGAVVFALKIHIHYLYEMKSVIYTDHKSLWHIFNKKELNMRQRHWIELFSDCDGKIRYHPGKANVVVDAISRKEIIKPKRVQAMNMTTQSSIKDKILAAQNEASKTINAPTKIL</sequence>
<keyword evidence="6 10" id="KW-0695">RNA-directed DNA polymerase</keyword>
<organism evidence="10">
    <name type="scientific">Tanacetum cinerariifolium</name>
    <name type="common">Dalmatian daisy</name>
    <name type="synonym">Chrysanthemum cinerariifolium</name>
    <dbReference type="NCBI Taxonomy" id="118510"/>
    <lineage>
        <taxon>Eukaryota</taxon>
        <taxon>Viridiplantae</taxon>
        <taxon>Streptophyta</taxon>
        <taxon>Embryophyta</taxon>
        <taxon>Tracheophyta</taxon>
        <taxon>Spermatophyta</taxon>
        <taxon>Magnoliopsida</taxon>
        <taxon>eudicotyledons</taxon>
        <taxon>Gunneridae</taxon>
        <taxon>Pentapetalae</taxon>
        <taxon>asterids</taxon>
        <taxon>campanulids</taxon>
        <taxon>Asterales</taxon>
        <taxon>Asteraceae</taxon>
        <taxon>Asteroideae</taxon>
        <taxon>Anthemideae</taxon>
        <taxon>Anthemidinae</taxon>
        <taxon>Tanacetum</taxon>
    </lineage>
</organism>
<dbReference type="Pfam" id="PF17917">
    <property type="entry name" value="RT_RNaseH"/>
    <property type="match status" value="1"/>
</dbReference>